<gene>
    <name evidence="1" type="ORF">SCARUB_00778</name>
</gene>
<protein>
    <submittedName>
        <fullName evidence="1">Uncharacterized protein</fullName>
    </submittedName>
</protein>
<evidence type="ECO:0000313" key="1">
    <source>
        <dbReference type="EMBL" id="ODS34105.1"/>
    </source>
</evidence>
<dbReference type="EMBL" id="MAYW01000013">
    <property type="protein sequence ID" value="ODS34105.1"/>
    <property type="molecule type" value="Genomic_DNA"/>
</dbReference>
<proteinExistence type="predicted"/>
<comment type="caution">
    <text evidence="1">The sequence shown here is derived from an EMBL/GenBank/DDBJ whole genome shotgun (WGS) entry which is preliminary data.</text>
</comment>
<evidence type="ECO:0000313" key="2">
    <source>
        <dbReference type="Proteomes" id="UP000094056"/>
    </source>
</evidence>
<dbReference type="Gene3D" id="3.30.1660.40">
    <property type="entry name" value="FlgT, N-terminal domain"/>
    <property type="match status" value="1"/>
</dbReference>
<dbReference type="AlphaFoldDB" id="A0A1E3XEP8"/>
<reference evidence="1 2" key="1">
    <citation type="submission" date="2016-07" db="EMBL/GenBank/DDBJ databases">
        <title>Draft genome of Scalindua rubra, obtained from a brine-seawater interface in the Red Sea, sheds light on salt adaptation in anammox bacteria.</title>
        <authorList>
            <person name="Speth D.R."/>
            <person name="Lagkouvardos I."/>
            <person name="Wang Y."/>
            <person name="Qian P.-Y."/>
            <person name="Dutilh B.E."/>
            <person name="Jetten M.S."/>
        </authorList>
    </citation>
    <scope>NUCLEOTIDE SEQUENCE [LARGE SCALE GENOMIC DNA]</scope>
    <source>
        <strain evidence="1">BSI-1</strain>
    </source>
</reference>
<sequence>MNLWKIRLLVVSMLFVGMVFVNQGVLKADKKDSPYYEGGKVSVDLGGGERGTVNWETRFITAKGMVPITIPITKNEALARRGAVLDAQRRLLEIVKGVQIDSKTVVSDLMEVSDVVKSKVSGVVSNAEIIDEKKDNGNYVVTMQAPMGDFISVIIEETKIPRPDFLESSEYTGLVIDARGLNLEPAIFINIYNDKDGVKVCGPIHPVYRVSVKNLNDINEYRIGANPLRIKAKGTTGPSGVDITISNGNAKKVRKKILNTGIFSKSRVVVLID</sequence>
<organism evidence="1 2">
    <name type="scientific">Candidatus Scalindua rubra</name>
    <dbReference type="NCBI Taxonomy" id="1872076"/>
    <lineage>
        <taxon>Bacteria</taxon>
        <taxon>Pseudomonadati</taxon>
        <taxon>Planctomycetota</taxon>
        <taxon>Candidatus Brocadiia</taxon>
        <taxon>Candidatus Brocadiales</taxon>
        <taxon>Candidatus Scalinduaceae</taxon>
        <taxon>Candidatus Scalindua</taxon>
    </lineage>
</organism>
<accession>A0A1E3XEP8</accession>
<name>A0A1E3XEP8_9BACT</name>
<dbReference type="InterPro" id="IPR038180">
    <property type="entry name" value="FlgT_N_sf"/>
</dbReference>
<dbReference type="Proteomes" id="UP000094056">
    <property type="component" value="Unassembled WGS sequence"/>
</dbReference>
<dbReference type="PATRIC" id="fig|1872076.5.peg.900"/>